<evidence type="ECO:0000256" key="1">
    <source>
        <dbReference type="ARBA" id="ARBA00008668"/>
    </source>
</evidence>
<evidence type="ECO:0000256" key="3">
    <source>
        <dbReference type="SAM" id="SignalP"/>
    </source>
</evidence>
<dbReference type="InterPro" id="IPR037459">
    <property type="entry name" value="RhgT-like"/>
</dbReference>
<proteinExistence type="inferred from homology"/>
<organism evidence="5 6">
    <name type="scientific">Uliginosibacterium sediminicola</name>
    <dbReference type="NCBI Taxonomy" id="2024550"/>
    <lineage>
        <taxon>Bacteria</taxon>
        <taxon>Pseudomonadati</taxon>
        <taxon>Pseudomonadota</taxon>
        <taxon>Betaproteobacteria</taxon>
        <taxon>Rhodocyclales</taxon>
        <taxon>Zoogloeaceae</taxon>
        <taxon>Uliginosibacterium</taxon>
    </lineage>
</organism>
<dbReference type="SUPFAM" id="SSF52266">
    <property type="entry name" value="SGNH hydrolase"/>
    <property type="match status" value="1"/>
</dbReference>
<evidence type="ECO:0000313" key="5">
    <source>
        <dbReference type="EMBL" id="MEN3070415.1"/>
    </source>
</evidence>
<feature type="signal peptide" evidence="3">
    <location>
        <begin position="1"/>
        <end position="23"/>
    </location>
</feature>
<dbReference type="Pfam" id="PF13472">
    <property type="entry name" value="Lipase_GDSL_2"/>
    <property type="match status" value="1"/>
</dbReference>
<dbReference type="EMBL" id="JBDIVE010000013">
    <property type="protein sequence ID" value="MEN3070415.1"/>
    <property type="molecule type" value="Genomic_DNA"/>
</dbReference>
<dbReference type="InterPro" id="IPR013830">
    <property type="entry name" value="SGNH_hydro"/>
</dbReference>
<keyword evidence="3" id="KW-0732">Signal</keyword>
<reference evidence="5 6" key="1">
    <citation type="journal article" date="2018" name="Int. J. Syst. Evol. Microbiol.">
        <title>Uliginosibacterium sediminicola sp. nov., isolated from freshwater sediment.</title>
        <authorList>
            <person name="Hwang W.M."/>
            <person name="Kim S.M."/>
            <person name="Kang K."/>
            <person name="Ahn T.Y."/>
        </authorList>
    </citation>
    <scope>NUCLEOTIDE SEQUENCE [LARGE SCALE GENOMIC DNA]</scope>
    <source>
        <strain evidence="5 6">M1-21</strain>
    </source>
</reference>
<dbReference type="InterPro" id="IPR013783">
    <property type="entry name" value="Ig-like_fold"/>
</dbReference>
<name>A0ABU9Z384_9RHOO</name>
<dbReference type="CDD" id="cd01821">
    <property type="entry name" value="Rhamnogalacturan_acetylesterase_like"/>
    <property type="match status" value="1"/>
</dbReference>
<accession>A0ABU9Z384</accession>
<dbReference type="RefSeq" id="WP_345921194.1">
    <property type="nucleotide sequence ID" value="NZ_JBDIVE010000013.1"/>
</dbReference>
<evidence type="ECO:0000259" key="4">
    <source>
        <dbReference type="Pfam" id="PF13472"/>
    </source>
</evidence>
<dbReference type="PANTHER" id="PTHR43695:SF1">
    <property type="entry name" value="RHAMNOGALACTURONAN ACETYLESTERASE"/>
    <property type="match status" value="1"/>
</dbReference>
<dbReference type="InterPro" id="IPR036514">
    <property type="entry name" value="SGNH_hydro_sf"/>
</dbReference>
<comment type="caution">
    <text evidence="5">The sequence shown here is derived from an EMBL/GenBank/DDBJ whole genome shotgun (WGS) entry which is preliminary data.</text>
</comment>
<protein>
    <submittedName>
        <fullName evidence="5">GDSL-type esterase/lipase family protein</fullName>
    </submittedName>
</protein>
<feature type="domain" description="SGNH hydrolase-type esterase" evidence="4">
    <location>
        <begin position="229"/>
        <end position="414"/>
    </location>
</feature>
<evidence type="ECO:0000313" key="6">
    <source>
        <dbReference type="Proteomes" id="UP001410394"/>
    </source>
</evidence>
<dbReference type="Gene3D" id="2.60.40.10">
    <property type="entry name" value="Immunoglobulins"/>
    <property type="match status" value="1"/>
</dbReference>
<keyword evidence="2" id="KW-0378">Hydrolase</keyword>
<sequence>MNTTIDKVLISAFCLSLSAAALADVQLSGKTLAGASITLSDSQAKHLSTTADAQGNYKLNIEGLSAPLMLVAETSDKQFVSIVPSLAAGTANINALTDQIASDVAQEFKFVGPVGLAKSGKAPAVSVDSIKAKTAALRVSLAPALQESGLDANSFDPLSAPVQGALADILAILGHNRGYEPKSGERADTSLYDPYFREVTRFAPFSLKKAQADLRDINAKDVVRVFIAGDSTASNYDPQVLPRMGWGQVFQRKIKDGAAVRVVNVAQSGRSSRSFINEGWFGMIAANIRKGDYLLVQFGHNDEKCGNNPVAPPPARDGIDIANLCTYPGNSADIPAEMSFRKTLEKYIKLAQDKGATPVLITPVTRRSFKSGQIGGTTHTYSKGLFPGDYSQTIRDTAQANKVALVDLDARSMAFFNQVGEEASLDYYLAVDTTKYPYYVGLTGARNKPDNTHFQERGAETVAGLVADGLREAGLPLAKELKP</sequence>
<gene>
    <name evidence="5" type="ORF">ABDB84_18160</name>
</gene>
<comment type="similarity">
    <text evidence="1">Belongs to the 'GDSL' lipolytic enzyme family.</text>
</comment>
<dbReference type="PANTHER" id="PTHR43695">
    <property type="entry name" value="PUTATIVE (AFU_ORTHOLOGUE AFUA_2G17250)-RELATED"/>
    <property type="match status" value="1"/>
</dbReference>
<evidence type="ECO:0000256" key="2">
    <source>
        <dbReference type="ARBA" id="ARBA00022801"/>
    </source>
</evidence>
<dbReference type="Gene3D" id="3.40.50.1110">
    <property type="entry name" value="SGNH hydrolase"/>
    <property type="match status" value="1"/>
</dbReference>
<dbReference type="Proteomes" id="UP001410394">
    <property type="component" value="Unassembled WGS sequence"/>
</dbReference>
<keyword evidence="6" id="KW-1185">Reference proteome</keyword>
<feature type="chain" id="PRO_5045334511" evidence="3">
    <location>
        <begin position="24"/>
        <end position="483"/>
    </location>
</feature>